<feature type="region of interest" description="Disordered" evidence="2">
    <location>
        <begin position="200"/>
        <end position="221"/>
    </location>
</feature>
<organism evidence="4 5">
    <name type="scientific">Azospirillum doebereinerae</name>
    <dbReference type="NCBI Taxonomy" id="92933"/>
    <lineage>
        <taxon>Bacteria</taxon>
        <taxon>Pseudomonadati</taxon>
        <taxon>Pseudomonadota</taxon>
        <taxon>Alphaproteobacteria</taxon>
        <taxon>Rhodospirillales</taxon>
        <taxon>Azospirillaceae</taxon>
        <taxon>Azospirillum</taxon>
    </lineage>
</organism>
<evidence type="ECO:0000313" key="4">
    <source>
        <dbReference type="EMBL" id="RUQ72812.1"/>
    </source>
</evidence>
<dbReference type="Pfam" id="PF13333">
    <property type="entry name" value="rve_2"/>
    <property type="match status" value="1"/>
</dbReference>
<dbReference type="Pfam" id="PF01527">
    <property type="entry name" value="HTH_Tnp_1"/>
    <property type="match status" value="1"/>
</dbReference>
<dbReference type="InterPro" id="IPR001584">
    <property type="entry name" value="Integrase_cat-core"/>
</dbReference>
<dbReference type="InterPro" id="IPR012337">
    <property type="entry name" value="RNaseH-like_sf"/>
</dbReference>
<dbReference type="SUPFAM" id="SSF53098">
    <property type="entry name" value="Ribonuclease H-like"/>
    <property type="match status" value="1"/>
</dbReference>
<dbReference type="GO" id="GO:0004803">
    <property type="term" value="F:transposase activity"/>
    <property type="evidence" value="ECO:0007669"/>
    <property type="project" value="InterPro"/>
</dbReference>
<dbReference type="GO" id="GO:0015074">
    <property type="term" value="P:DNA integration"/>
    <property type="evidence" value="ECO:0007669"/>
    <property type="project" value="InterPro"/>
</dbReference>
<feature type="compositionally biased region" description="Polar residues" evidence="2">
    <location>
        <begin position="206"/>
        <end position="219"/>
    </location>
</feature>
<feature type="coiled-coil region" evidence="1">
    <location>
        <begin position="61"/>
        <end position="88"/>
    </location>
</feature>
<sequence>MAKTARARYTLEFKEEAVRLVTGGQRVAAVAKMLGLAEQTLHNWVKAAGSGGLTGTVVPKVSAEQMEISRLRTELARVKMERDILKKSGGVFREGVAVKYTLIQRHRDLWPISVQCSTLGVSARGFRQYVRREAGTDAAPAGQRVGNLALLTHIKAIHTETRGAYGWPRVWRELRRRHVRVGKERVRRMMRDHAIRARGQRKFKATTDSTHSLPVSDNPLNRAFRPEQPDRVWTGDITYIATQEGWLYLAVVIDLFSRQVVGWALGERMTRQLVIDALAMAWFRQRPAEGMIFHSDRGSQYASSDFQALLRRYGMRGSMSRKSNCWDNAVTETLFGSLKVERLHGMRFDTRRRAKDEVIDWLGFYNHRRMHSTLGYTSPMAFEEAWRRKESTLAA</sequence>
<dbReference type="InterPro" id="IPR009057">
    <property type="entry name" value="Homeodomain-like_sf"/>
</dbReference>
<evidence type="ECO:0000259" key="3">
    <source>
        <dbReference type="PROSITE" id="PS50994"/>
    </source>
</evidence>
<dbReference type="GO" id="GO:0006313">
    <property type="term" value="P:DNA transposition"/>
    <property type="evidence" value="ECO:0007669"/>
    <property type="project" value="InterPro"/>
</dbReference>
<dbReference type="RefSeq" id="WP_126997168.1">
    <property type="nucleotide sequence ID" value="NZ_RZIJ01000006.1"/>
</dbReference>
<dbReference type="InterPro" id="IPR002514">
    <property type="entry name" value="Transposase_8"/>
</dbReference>
<dbReference type="AlphaFoldDB" id="A0A433JAL6"/>
<dbReference type="InterPro" id="IPR025948">
    <property type="entry name" value="HTH-like_dom"/>
</dbReference>
<keyword evidence="1" id="KW-0175">Coiled coil</keyword>
<dbReference type="PROSITE" id="PS50994">
    <property type="entry name" value="INTEGRASE"/>
    <property type="match status" value="1"/>
</dbReference>
<accession>A0A433JAL6</accession>
<gene>
    <name evidence="4" type="ORF">EJ913_09580</name>
</gene>
<proteinExistence type="predicted"/>
<evidence type="ECO:0000313" key="5">
    <source>
        <dbReference type="Proteomes" id="UP000280346"/>
    </source>
</evidence>
<dbReference type="PANTHER" id="PTHR46889:SF4">
    <property type="entry name" value="TRANSPOSASE INSO FOR INSERTION SEQUENCE ELEMENT IS911B-RELATED"/>
    <property type="match status" value="1"/>
</dbReference>
<dbReference type="EMBL" id="RZIJ01000006">
    <property type="protein sequence ID" value="RUQ72812.1"/>
    <property type="molecule type" value="Genomic_DNA"/>
</dbReference>
<dbReference type="PANTHER" id="PTHR46889">
    <property type="entry name" value="TRANSPOSASE INSF FOR INSERTION SEQUENCE IS3B-RELATED"/>
    <property type="match status" value="1"/>
</dbReference>
<reference evidence="4 5" key="1">
    <citation type="submission" date="2018-12" db="EMBL/GenBank/DDBJ databases">
        <authorList>
            <person name="Yang Y."/>
        </authorList>
    </citation>
    <scope>NUCLEOTIDE SEQUENCE [LARGE SCALE GENOMIC DNA]</scope>
    <source>
        <strain evidence="4 5">GSF71</strain>
    </source>
</reference>
<dbReference type="Proteomes" id="UP000280346">
    <property type="component" value="Unassembled WGS sequence"/>
</dbReference>
<dbReference type="SUPFAM" id="SSF46689">
    <property type="entry name" value="Homeodomain-like"/>
    <property type="match status" value="1"/>
</dbReference>
<dbReference type="InterPro" id="IPR048020">
    <property type="entry name" value="Transpos_IS3"/>
</dbReference>
<dbReference type="OrthoDB" id="9803878at2"/>
<name>A0A433JAL6_9PROT</name>
<dbReference type="Gene3D" id="1.10.10.60">
    <property type="entry name" value="Homeodomain-like"/>
    <property type="match status" value="1"/>
</dbReference>
<dbReference type="InterPro" id="IPR050900">
    <property type="entry name" value="Transposase_IS3/IS150/IS904"/>
</dbReference>
<dbReference type="Gene3D" id="3.30.420.10">
    <property type="entry name" value="Ribonuclease H-like superfamily/Ribonuclease H"/>
    <property type="match status" value="1"/>
</dbReference>
<evidence type="ECO:0000256" key="1">
    <source>
        <dbReference type="SAM" id="Coils"/>
    </source>
</evidence>
<dbReference type="NCBIfam" id="NF033516">
    <property type="entry name" value="transpos_IS3"/>
    <property type="match status" value="1"/>
</dbReference>
<dbReference type="InterPro" id="IPR036397">
    <property type="entry name" value="RNaseH_sf"/>
</dbReference>
<keyword evidence="5" id="KW-1185">Reference proteome</keyword>
<feature type="domain" description="Integrase catalytic" evidence="3">
    <location>
        <begin position="225"/>
        <end position="386"/>
    </location>
</feature>
<comment type="caution">
    <text evidence="4">The sequence shown here is derived from an EMBL/GenBank/DDBJ whole genome shotgun (WGS) entry which is preliminary data.</text>
</comment>
<protein>
    <submittedName>
        <fullName evidence="4">IS3 family transposase</fullName>
    </submittedName>
</protein>
<dbReference type="Pfam" id="PF00665">
    <property type="entry name" value="rve"/>
    <property type="match status" value="1"/>
</dbReference>
<dbReference type="GO" id="GO:0003677">
    <property type="term" value="F:DNA binding"/>
    <property type="evidence" value="ECO:0007669"/>
    <property type="project" value="InterPro"/>
</dbReference>
<dbReference type="Pfam" id="PF13276">
    <property type="entry name" value="HTH_21"/>
    <property type="match status" value="1"/>
</dbReference>
<evidence type="ECO:0000256" key="2">
    <source>
        <dbReference type="SAM" id="MobiDB-lite"/>
    </source>
</evidence>